<dbReference type="GO" id="GO:0005886">
    <property type="term" value="C:plasma membrane"/>
    <property type="evidence" value="ECO:0007669"/>
    <property type="project" value="UniProtKB-SubCell"/>
</dbReference>
<evidence type="ECO:0000256" key="1">
    <source>
        <dbReference type="ARBA" id="ARBA00004651"/>
    </source>
</evidence>
<keyword evidence="5 7" id="KW-1133">Transmembrane helix</keyword>
<accession>U2S0V6</accession>
<comment type="similarity">
    <text evidence="2">Belongs to the EamA transporter family.</text>
</comment>
<gene>
    <name evidence="9" type="ORF">HMPREF1983_01359</name>
</gene>
<feature type="transmembrane region" description="Helical" evidence="7">
    <location>
        <begin position="71"/>
        <end position="93"/>
    </location>
</feature>
<feature type="transmembrane region" description="Helical" evidence="7">
    <location>
        <begin position="271"/>
        <end position="288"/>
    </location>
</feature>
<dbReference type="EMBL" id="AWVP01000090">
    <property type="protein sequence ID" value="ERK56442.1"/>
    <property type="molecule type" value="Genomic_DNA"/>
</dbReference>
<dbReference type="InterPro" id="IPR000620">
    <property type="entry name" value="EamA_dom"/>
</dbReference>
<dbReference type="Pfam" id="PF00892">
    <property type="entry name" value="EamA"/>
    <property type="match status" value="2"/>
</dbReference>
<feature type="transmembrane region" description="Helical" evidence="7">
    <location>
        <begin position="105"/>
        <end position="123"/>
    </location>
</feature>
<dbReference type="HOGENOM" id="CLU_033863_21_2_9"/>
<proteinExistence type="inferred from homology"/>
<protein>
    <submittedName>
        <fullName evidence="9">Putative membrane protein</fullName>
    </submittedName>
</protein>
<evidence type="ECO:0000256" key="2">
    <source>
        <dbReference type="ARBA" id="ARBA00007362"/>
    </source>
</evidence>
<dbReference type="AlphaFoldDB" id="U2S0V6"/>
<dbReference type="eggNOG" id="COG0697">
    <property type="taxonomic scope" value="Bacteria"/>
</dbReference>
<feature type="transmembrane region" description="Helical" evidence="7">
    <location>
        <begin position="216"/>
        <end position="234"/>
    </location>
</feature>
<keyword evidence="3" id="KW-1003">Cell membrane</keyword>
<reference evidence="9 10" key="1">
    <citation type="submission" date="2013-08" db="EMBL/GenBank/DDBJ databases">
        <authorList>
            <person name="Weinstock G."/>
            <person name="Sodergren E."/>
            <person name="Wylie T."/>
            <person name="Fulton L."/>
            <person name="Fulton R."/>
            <person name="Fronick C."/>
            <person name="O'Laughlin M."/>
            <person name="Godfrey J."/>
            <person name="Miner T."/>
            <person name="Herter B."/>
            <person name="Appelbaum E."/>
            <person name="Cordes M."/>
            <person name="Lek S."/>
            <person name="Wollam A."/>
            <person name="Pepin K.H."/>
            <person name="Palsikar V.B."/>
            <person name="Mitreva M."/>
            <person name="Wilson R.K."/>
        </authorList>
    </citation>
    <scope>NUCLEOTIDE SEQUENCE [LARGE SCALE GENOMIC DNA]</scope>
    <source>
        <strain evidence="9 10">ATCC 700627</strain>
    </source>
</reference>
<sequence length="297" mass="32152">MRKFIAEILLSIVTIIWGIAFVWQSLASKALEPLSVVGFRSIIAVIAIGAVALLFPTLYKTQEPKIKIKKVKYSSLLWSLLCGIVLFLAMYIQQIGLAMTTAGKAGFITVLYICLVPLIGVFLGEKLNKYFIVGLILAVIGFYLLSVKEEFTFETGDLIVFISAFLFGAHIIIIGYATVRVNSMLLSINQLIVVSVLSLSLAIFKENITPDAVISVAAPLLALGVLSSAVGYTLQIISQRDIPAHTASLIMSLESVVAAIAGVIILGEHIGLREVLGMVIVFIGIIISQKKDKKIEN</sequence>
<dbReference type="SUPFAM" id="SSF103481">
    <property type="entry name" value="Multidrug resistance efflux transporter EmrE"/>
    <property type="match status" value="2"/>
</dbReference>
<keyword evidence="10" id="KW-1185">Reference proteome</keyword>
<evidence type="ECO:0000256" key="5">
    <source>
        <dbReference type="ARBA" id="ARBA00022989"/>
    </source>
</evidence>
<keyword evidence="6 7" id="KW-0472">Membrane</keyword>
<name>U2S0V6_9BACL</name>
<comment type="subcellular location">
    <subcellularLocation>
        <location evidence="1">Cell membrane</location>
        <topology evidence="1">Multi-pass membrane protein</topology>
    </subcellularLocation>
</comment>
<dbReference type="PANTHER" id="PTHR42920:SF5">
    <property type="entry name" value="EAMA DOMAIN-CONTAINING PROTEIN"/>
    <property type="match status" value="1"/>
</dbReference>
<evidence type="ECO:0000313" key="9">
    <source>
        <dbReference type="EMBL" id="ERK56442.1"/>
    </source>
</evidence>
<evidence type="ECO:0000259" key="8">
    <source>
        <dbReference type="Pfam" id="PF00892"/>
    </source>
</evidence>
<organism evidence="9 10">
    <name type="scientific">Gemella bergeri ATCC 700627</name>
    <dbReference type="NCBI Taxonomy" id="1321820"/>
    <lineage>
        <taxon>Bacteria</taxon>
        <taxon>Bacillati</taxon>
        <taxon>Bacillota</taxon>
        <taxon>Bacilli</taxon>
        <taxon>Bacillales</taxon>
        <taxon>Gemellaceae</taxon>
        <taxon>Gemella</taxon>
    </lineage>
</organism>
<feature type="transmembrane region" description="Helical" evidence="7">
    <location>
        <begin position="37"/>
        <end position="59"/>
    </location>
</feature>
<feature type="transmembrane region" description="Helical" evidence="7">
    <location>
        <begin position="158"/>
        <end position="177"/>
    </location>
</feature>
<evidence type="ECO:0000256" key="3">
    <source>
        <dbReference type="ARBA" id="ARBA00022475"/>
    </source>
</evidence>
<dbReference type="Proteomes" id="UP000016637">
    <property type="component" value="Unassembled WGS sequence"/>
</dbReference>
<keyword evidence="4 7" id="KW-0812">Transmembrane</keyword>
<evidence type="ECO:0000256" key="6">
    <source>
        <dbReference type="ARBA" id="ARBA00023136"/>
    </source>
</evidence>
<dbReference type="RefSeq" id="WP_021752899.1">
    <property type="nucleotide sequence ID" value="NZ_KI271828.1"/>
</dbReference>
<comment type="caution">
    <text evidence="9">The sequence shown here is derived from an EMBL/GenBank/DDBJ whole genome shotgun (WGS) entry which is preliminary data.</text>
</comment>
<feature type="transmembrane region" description="Helical" evidence="7">
    <location>
        <begin position="184"/>
        <end position="204"/>
    </location>
</feature>
<feature type="domain" description="EamA" evidence="8">
    <location>
        <begin position="6"/>
        <end position="146"/>
    </location>
</feature>
<dbReference type="InterPro" id="IPR037185">
    <property type="entry name" value="EmrE-like"/>
</dbReference>
<evidence type="ECO:0000256" key="7">
    <source>
        <dbReference type="SAM" id="Phobius"/>
    </source>
</evidence>
<feature type="domain" description="EamA" evidence="8">
    <location>
        <begin position="155"/>
        <end position="287"/>
    </location>
</feature>
<dbReference type="PANTHER" id="PTHR42920">
    <property type="entry name" value="OS03G0707200 PROTEIN-RELATED"/>
    <property type="match status" value="1"/>
</dbReference>
<evidence type="ECO:0000256" key="4">
    <source>
        <dbReference type="ARBA" id="ARBA00022692"/>
    </source>
</evidence>
<feature type="transmembrane region" description="Helical" evidence="7">
    <location>
        <begin position="246"/>
        <end position="265"/>
    </location>
</feature>
<feature type="transmembrane region" description="Helical" evidence="7">
    <location>
        <begin position="130"/>
        <end position="146"/>
    </location>
</feature>
<dbReference type="InterPro" id="IPR051258">
    <property type="entry name" value="Diverse_Substrate_Transporter"/>
</dbReference>
<evidence type="ECO:0000313" key="10">
    <source>
        <dbReference type="Proteomes" id="UP000016637"/>
    </source>
</evidence>
<dbReference type="Gene3D" id="1.10.3730.20">
    <property type="match status" value="1"/>
</dbReference>
<dbReference type="PATRIC" id="fig|1321820.3.peg.1314"/>